<comment type="caution">
    <text evidence="4">The sequence shown here is derived from an EMBL/GenBank/DDBJ whole genome shotgun (WGS) entry which is preliminary data.</text>
</comment>
<evidence type="ECO:0000313" key="5">
    <source>
        <dbReference type="Proteomes" id="UP000179467"/>
    </source>
</evidence>
<dbReference type="InterPro" id="IPR008756">
    <property type="entry name" value="Peptidase_M56"/>
</dbReference>
<evidence type="ECO:0000313" key="4">
    <source>
        <dbReference type="EMBL" id="OHT18540.1"/>
    </source>
</evidence>
<keyword evidence="2" id="KW-0812">Transmembrane</keyword>
<feature type="region of interest" description="Disordered" evidence="1">
    <location>
        <begin position="332"/>
        <end position="376"/>
    </location>
</feature>
<gene>
    <name evidence="4" type="primary">mecR1</name>
    <name evidence="4" type="ORF">BHE75_00513</name>
</gene>
<dbReference type="Pfam" id="PF05569">
    <property type="entry name" value="Peptidase_M56"/>
    <property type="match status" value="1"/>
</dbReference>
<reference evidence="4 5" key="1">
    <citation type="submission" date="2016-09" db="EMBL/GenBank/DDBJ databases">
        <title>Metabolic pathway, cell adaptation mechanisms and a novel monoxygenase revealed through proteogenomic-transcription analysis of a Sphingomonas haloaromaticamans strain degrading the fungicide ortho-phenylphenol.</title>
        <authorList>
            <person name="Perruchon C."/>
            <person name="Papadopoulou E.S."/>
            <person name="Rousidou C."/>
            <person name="Vasileiadis S."/>
            <person name="Tanou G."/>
            <person name="Amoutzias G."/>
            <person name="Molassiotis A."/>
            <person name="Karpouzas D.G."/>
        </authorList>
    </citation>
    <scope>NUCLEOTIDE SEQUENCE [LARGE SCALE GENOMIC DNA]</scope>
    <source>
        <strain evidence="4 5">P3</strain>
    </source>
</reference>
<feature type="compositionally biased region" description="Low complexity" evidence="1">
    <location>
        <begin position="333"/>
        <end position="350"/>
    </location>
</feature>
<keyword evidence="2" id="KW-0472">Membrane</keyword>
<organism evidence="4 5">
    <name type="scientific">Edaphosphingomonas haloaromaticamans</name>
    <dbReference type="NCBI Taxonomy" id="653954"/>
    <lineage>
        <taxon>Bacteria</taxon>
        <taxon>Pseudomonadati</taxon>
        <taxon>Pseudomonadota</taxon>
        <taxon>Alphaproteobacteria</taxon>
        <taxon>Sphingomonadales</taxon>
        <taxon>Rhizorhabdaceae</taxon>
        <taxon>Edaphosphingomonas</taxon>
    </lineage>
</organism>
<keyword evidence="2" id="KW-1133">Transmembrane helix</keyword>
<dbReference type="AlphaFoldDB" id="A0A1S1HDH9"/>
<sequence>MSAALLLQNLAASALLMLLVLLVRGRIAALFGARLAYALWALPMIRLVMPPLPEIARPVAAHVPIRIDLSGLEGIAAALPAGAEAASPAMIAPHAAGMAAATGPDWAALMVPGLILLWLGGAALHFAWHIGLYRHFLKMALRGSAFLCRRCGIAVHVSAGVDGPVAAGIVRRRILLPGDFTRRYTRQEQRLVLAHEVAHHVRGDLIANIFALAMLSLHWFNPLAHIAYRAFRADQELACDETVLADEPATERHAYATALVKSATRGTPAAACALGAARIKRRLQMMATGKIGRARRLGGDGDRYAPAGGCRSPRAAGAGGTGCARRPCPTRHPGGAAAAVRGGAGCARAAGPGGGPRRAPPPGRSPGGPRTGGACP</sequence>
<feature type="compositionally biased region" description="Gly residues" evidence="1">
    <location>
        <begin position="365"/>
        <end position="376"/>
    </location>
</feature>
<dbReference type="Proteomes" id="UP000179467">
    <property type="component" value="Unassembled WGS sequence"/>
</dbReference>
<dbReference type="PANTHER" id="PTHR34978:SF3">
    <property type="entry name" value="SLR0241 PROTEIN"/>
    <property type="match status" value="1"/>
</dbReference>
<dbReference type="OrthoDB" id="1628901at2"/>
<dbReference type="CDD" id="cd07341">
    <property type="entry name" value="M56_BlaR1_MecR1_like"/>
    <property type="match status" value="1"/>
</dbReference>
<evidence type="ECO:0000256" key="1">
    <source>
        <dbReference type="SAM" id="MobiDB-lite"/>
    </source>
</evidence>
<dbReference type="InterPro" id="IPR052173">
    <property type="entry name" value="Beta-lactam_resp_regulator"/>
</dbReference>
<keyword evidence="5" id="KW-1185">Reference proteome</keyword>
<name>A0A1S1HDH9_9SPHN</name>
<dbReference type="EMBL" id="MIPT01000001">
    <property type="protein sequence ID" value="OHT18540.1"/>
    <property type="molecule type" value="Genomic_DNA"/>
</dbReference>
<protein>
    <submittedName>
        <fullName evidence="4">Methicillin resistance mecR1 protein</fullName>
    </submittedName>
</protein>
<evidence type="ECO:0000256" key="2">
    <source>
        <dbReference type="SAM" id="Phobius"/>
    </source>
</evidence>
<evidence type="ECO:0000259" key="3">
    <source>
        <dbReference type="Pfam" id="PF05569"/>
    </source>
</evidence>
<proteinExistence type="predicted"/>
<accession>A0A1S1HDH9</accession>
<dbReference type="PANTHER" id="PTHR34978">
    <property type="entry name" value="POSSIBLE SENSOR-TRANSDUCER PROTEIN BLAR"/>
    <property type="match status" value="1"/>
</dbReference>
<feature type="transmembrane region" description="Helical" evidence="2">
    <location>
        <begin position="106"/>
        <end position="128"/>
    </location>
</feature>
<dbReference type="RefSeq" id="WP_070932163.1">
    <property type="nucleotide sequence ID" value="NZ_MIPT01000001.1"/>
</dbReference>
<feature type="domain" description="Peptidase M56" evidence="3">
    <location>
        <begin position="11"/>
        <end position="285"/>
    </location>
</feature>